<name>A0ABP0NA65_9DINO</name>
<comment type="caution">
    <text evidence="2">The sequence shown here is derived from an EMBL/GenBank/DDBJ whole genome shotgun (WGS) entry which is preliminary data.</text>
</comment>
<dbReference type="EMBL" id="CAXAMN010021396">
    <property type="protein sequence ID" value="CAK9059165.1"/>
    <property type="molecule type" value="Genomic_DNA"/>
</dbReference>
<evidence type="ECO:0000313" key="3">
    <source>
        <dbReference type="Proteomes" id="UP001642484"/>
    </source>
</evidence>
<accession>A0ABP0NA65</accession>
<proteinExistence type="predicted"/>
<keyword evidence="1" id="KW-0472">Membrane</keyword>
<protein>
    <submittedName>
        <fullName evidence="2">Uncharacterized protein</fullName>
    </submittedName>
</protein>
<keyword evidence="3" id="KW-1185">Reference proteome</keyword>
<evidence type="ECO:0000256" key="1">
    <source>
        <dbReference type="SAM" id="Phobius"/>
    </source>
</evidence>
<dbReference type="Proteomes" id="UP001642484">
    <property type="component" value="Unassembled WGS sequence"/>
</dbReference>
<keyword evidence="1" id="KW-0812">Transmembrane</keyword>
<reference evidence="2 3" key="1">
    <citation type="submission" date="2024-02" db="EMBL/GenBank/DDBJ databases">
        <authorList>
            <person name="Chen Y."/>
            <person name="Shah S."/>
            <person name="Dougan E. K."/>
            <person name="Thang M."/>
            <person name="Chan C."/>
        </authorList>
    </citation>
    <scope>NUCLEOTIDE SEQUENCE [LARGE SCALE GENOMIC DNA]</scope>
</reference>
<evidence type="ECO:0000313" key="2">
    <source>
        <dbReference type="EMBL" id="CAK9059165.1"/>
    </source>
</evidence>
<keyword evidence="1" id="KW-1133">Transmembrane helix</keyword>
<feature type="transmembrane region" description="Helical" evidence="1">
    <location>
        <begin position="109"/>
        <end position="129"/>
    </location>
</feature>
<organism evidence="2 3">
    <name type="scientific">Durusdinium trenchii</name>
    <dbReference type="NCBI Taxonomy" id="1381693"/>
    <lineage>
        <taxon>Eukaryota</taxon>
        <taxon>Sar</taxon>
        <taxon>Alveolata</taxon>
        <taxon>Dinophyceae</taxon>
        <taxon>Suessiales</taxon>
        <taxon>Symbiodiniaceae</taxon>
        <taxon>Durusdinium</taxon>
    </lineage>
</organism>
<sequence>MGDEVWSLKEVCRTFDERMSHVVGHACVFCDRCSQRKPSLVLLTADAGQFFEVVKPHVAISAARRVFERCSRVSGKNCVTVLRGERRVAFLGGSCGHRLDRFVFSFSKLLLAFAACLLMSFCTLGDMVWRMTGLPIGGVVSKVASSFVLAVEEHDWALDIARRRRHGFSRRVHAWDFEVARARYVDDILWLSGRYCHAGLCRAVSLAYSVPFDIDACAAYVTWLDMELHLPDLSWRMKPSMWTLPPPWGAPKGYAHSFLCGRLQRWSEVRLSDDAWLTAATNLFLSFRDAGWPVRVIRAAVFKAGRLTRVKRDMLLTVLHVSFLH</sequence>
<gene>
    <name evidence="2" type="ORF">CCMP2556_LOCUS29153</name>
</gene>